<dbReference type="eggNOG" id="COG2124">
    <property type="taxonomic scope" value="Bacteria"/>
</dbReference>
<dbReference type="Pfam" id="PF00067">
    <property type="entry name" value="p450"/>
    <property type="match status" value="1"/>
</dbReference>
<dbReference type="SUPFAM" id="SSF48264">
    <property type="entry name" value="Cytochrome P450"/>
    <property type="match status" value="1"/>
</dbReference>
<accession>B5GW44</accession>
<reference evidence="2 3" key="1">
    <citation type="journal article" date="2010" name="Genome Biol. Evol.">
        <title>The sequence of a 1.8-mb bacterial linear plasmid reveals a rich evolutionary reservoir of secondary metabolic pathways.</title>
        <authorList>
            <person name="Medema M.H."/>
            <person name="Trefzer A."/>
            <person name="Kovalchuk A."/>
            <person name="van den Berg M."/>
            <person name="Mueller U."/>
            <person name="Heijne W."/>
            <person name="Wu L."/>
            <person name="Alam M.T."/>
            <person name="Ronning C.M."/>
            <person name="Nierman W.C."/>
            <person name="Bovenberg R.A.L."/>
            <person name="Breitling R."/>
            <person name="Takano E."/>
        </authorList>
    </citation>
    <scope>NUCLEOTIDE SEQUENCE [LARGE SCALE GENOMIC DNA]</scope>
    <source>
        <strain evidence="3">ATCC 27064 / DSM 738 / JCM 4710 / NBRC 13307 / NCIMB 12785 / NRRL 3585 / VKM Ac-602</strain>
        <plasmid evidence="2">pSCL4</plasmid>
    </source>
</reference>
<evidence type="ECO:0000313" key="3">
    <source>
        <dbReference type="Proteomes" id="UP000002357"/>
    </source>
</evidence>
<gene>
    <name evidence="2" type="ORF">SCLAV_p0069</name>
</gene>
<dbReference type="GO" id="GO:0004497">
    <property type="term" value="F:monooxygenase activity"/>
    <property type="evidence" value="ECO:0007669"/>
    <property type="project" value="InterPro"/>
</dbReference>
<dbReference type="GO" id="GO:0016705">
    <property type="term" value="F:oxidoreductase activity, acting on paired donors, with incorporation or reduction of molecular oxygen"/>
    <property type="evidence" value="ECO:0007669"/>
    <property type="project" value="InterPro"/>
</dbReference>
<sequence>MNPTYTMAQAPGALPVLGHAAAFARRPLDFIRELPDHGDLVRVRLGPLTAHVVCHPDLLHRVLAEDRVFDKGGPVFETFRKTAGNGLLGCPARDHRRQRRLVQPAFHRSRLPGYSAAMAEEIAALTEPWRPGQTLDVPALMYRLTTAVTTRCLFASAAQAADLPSLHESVDIVTQGIARRAMLPVPALHRLPTPANRRYQRTQRYLRHLTDTLIDSYRTQGTDQGDLLSMLLAPQDDGGPGLTGTEIHDQILTFLLAGIDTTAILLS</sequence>
<dbReference type="InterPro" id="IPR036396">
    <property type="entry name" value="Cyt_P450_sf"/>
</dbReference>
<comment type="similarity">
    <text evidence="1">Belongs to the cytochrome P450 family.</text>
</comment>
<dbReference type="PANTHER" id="PTHR24305:SF166">
    <property type="entry name" value="CYTOCHROME P450 12A4, MITOCHONDRIAL-RELATED"/>
    <property type="match status" value="1"/>
</dbReference>
<evidence type="ECO:0000256" key="1">
    <source>
        <dbReference type="ARBA" id="ARBA00010617"/>
    </source>
</evidence>
<dbReference type="GO" id="GO:0020037">
    <property type="term" value="F:heme binding"/>
    <property type="evidence" value="ECO:0007669"/>
    <property type="project" value="InterPro"/>
</dbReference>
<dbReference type="Proteomes" id="UP000002357">
    <property type="component" value="Plasmid pSCL4"/>
</dbReference>
<name>B5GW44_STRCL</name>
<protein>
    <submittedName>
        <fullName evidence="2">Cytochrome P450</fullName>
    </submittedName>
</protein>
<dbReference type="PANTHER" id="PTHR24305">
    <property type="entry name" value="CYTOCHROME P450"/>
    <property type="match status" value="1"/>
</dbReference>
<keyword evidence="2" id="KW-0614">Plasmid</keyword>
<dbReference type="AlphaFoldDB" id="B5GW44"/>
<dbReference type="Gene3D" id="1.10.630.10">
    <property type="entry name" value="Cytochrome P450"/>
    <property type="match status" value="1"/>
</dbReference>
<organism evidence="2 3">
    <name type="scientific">Streptomyces clavuligerus</name>
    <dbReference type="NCBI Taxonomy" id="1901"/>
    <lineage>
        <taxon>Bacteria</taxon>
        <taxon>Bacillati</taxon>
        <taxon>Actinomycetota</taxon>
        <taxon>Actinomycetes</taxon>
        <taxon>Kitasatosporales</taxon>
        <taxon>Streptomycetaceae</taxon>
        <taxon>Streptomyces</taxon>
    </lineage>
</organism>
<keyword evidence="3" id="KW-1185">Reference proteome</keyword>
<dbReference type="InterPro" id="IPR001128">
    <property type="entry name" value="Cyt_P450"/>
</dbReference>
<geneLocation type="plasmid" evidence="2 3">
    <name>pSCL4</name>
</geneLocation>
<dbReference type="EMBL" id="CM000914">
    <property type="protein sequence ID" value="EFG03562.2"/>
    <property type="molecule type" value="Genomic_DNA"/>
</dbReference>
<proteinExistence type="inferred from homology"/>
<evidence type="ECO:0000313" key="2">
    <source>
        <dbReference type="EMBL" id="EFG03562.2"/>
    </source>
</evidence>
<dbReference type="InterPro" id="IPR050121">
    <property type="entry name" value="Cytochrome_P450_monoxygenase"/>
</dbReference>
<dbReference type="GO" id="GO:0005506">
    <property type="term" value="F:iron ion binding"/>
    <property type="evidence" value="ECO:0007669"/>
    <property type="project" value="InterPro"/>
</dbReference>